<accession>A0ABR1J1L5</accession>
<dbReference type="EMBL" id="JBANRG010000040">
    <property type="protein sequence ID" value="KAK7447726.1"/>
    <property type="molecule type" value="Genomic_DNA"/>
</dbReference>
<protein>
    <submittedName>
        <fullName evidence="1">Uncharacterized protein</fullName>
    </submittedName>
</protein>
<sequence>MAKVHSIAKKGRSILFKVDLYMDGYELRRELWPTLDEDTDDSQDSGSEEDSLIAGIPPEDKEKYPILMDVFSSIGDCELILTSKEKIVKVKDILDIANVEKFKDDEAYRRPFRITTWYHRFGVHLETKAVMRTWDTKIISKSSSSSIYDPRSHMQHFCSCCEQWFNTENLEPFPGEGTNLQVPALPHDFEFSPDCTDDERLKKLASAPIVRGIQYPDVWRIVGNGLMVRQIRRWAKGEEQVPRWQALKRELGKLMVRSDDLDTAAHTAKRHLELGKDYTDYILKVDNHGQLLQTMQCPICEGAI</sequence>
<comment type="caution">
    <text evidence="1">The sequence shown here is derived from an EMBL/GenBank/DDBJ whole genome shotgun (WGS) entry which is preliminary data.</text>
</comment>
<gene>
    <name evidence="1" type="ORF">VKT23_013982</name>
</gene>
<name>A0ABR1J1L5_9AGAR</name>
<dbReference type="Proteomes" id="UP001498398">
    <property type="component" value="Unassembled WGS sequence"/>
</dbReference>
<evidence type="ECO:0000313" key="1">
    <source>
        <dbReference type="EMBL" id="KAK7447726.1"/>
    </source>
</evidence>
<reference evidence="1 2" key="1">
    <citation type="submission" date="2024-01" db="EMBL/GenBank/DDBJ databases">
        <title>A draft genome for the cacao thread blight pathogen Marasmiellus scandens.</title>
        <authorList>
            <person name="Baruah I.K."/>
            <person name="Leung J."/>
            <person name="Bukari Y."/>
            <person name="Amoako-Attah I."/>
            <person name="Meinhardt L.W."/>
            <person name="Bailey B.A."/>
            <person name="Cohen S.P."/>
        </authorList>
    </citation>
    <scope>NUCLEOTIDE SEQUENCE [LARGE SCALE GENOMIC DNA]</scope>
    <source>
        <strain evidence="1 2">GH-19</strain>
    </source>
</reference>
<proteinExistence type="predicted"/>
<organism evidence="1 2">
    <name type="scientific">Marasmiellus scandens</name>
    <dbReference type="NCBI Taxonomy" id="2682957"/>
    <lineage>
        <taxon>Eukaryota</taxon>
        <taxon>Fungi</taxon>
        <taxon>Dikarya</taxon>
        <taxon>Basidiomycota</taxon>
        <taxon>Agaricomycotina</taxon>
        <taxon>Agaricomycetes</taxon>
        <taxon>Agaricomycetidae</taxon>
        <taxon>Agaricales</taxon>
        <taxon>Marasmiineae</taxon>
        <taxon>Omphalotaceae</taxon>
        <taxon>Marasmiellus</taxon>
    </lineage>
</organism>
<evidence type="ECO:0000313" key="2">
    <source>
        <dbReference type="Proteomes" id="UP001498398"/>
    </source>
</evidence>
<keyword evidence="2" id="KW-1185">Reference proteome</keyword>